<keyword evidence="1" id="KW-0695">RNA-directed DNA polymerase</keyword>
<keyword evidence="1" id="KW-0548">Nucleotidyltransferase</keyword>
<dbReference type="PANTHER" id="PTHR47723">
    <property type="entry name" value="OS05G0353850 PROTEIN"/>
    <property type="match status" value="1"/>
</dbReference>
<evidence type="ECO:0000313" key="2">
    <source>
        <dbReference type="Proteomes" id="UP000634136"/>
    </source>
</evidence>
<keyword evidence="1" id="KW-0808">Transferase</keyword>
<sequence length="174" mass="19575">MLQSNWLPESIEHIFKSCSISVRIWDLALPHLNVIHDDNFFSWIRKNSSANSQVQLGIPHGNLFINILHQIWLSRNNLVFSSKDINVNSCFRFALMRAAKFSHLTVNDNNNDVFKAPVLVSWISPPTGWWNIDGSCTSLSNNIAAGVIIRDYCGNWVLGFSKFLGGGTILCAEL</sequence>
<name>A0A834STW5_9FABA</name>
<dbReference type="GO" id="GO:0003964">
    <property type="term" value="F:RNA-directed DNA polymerase activity"/>
    <property type="evidence" value="ECO:0007669"/>
    <property type="project" value="UniProtKB-KW"/>
</dbReference>
<dbReference type="PANTHER" id="PTHR47723:SF13">
    <property type="entry name" value="PUTATIVE-RELATED"/>
    <property type="match status" value="1"/>
</dbReference>
<protein>
    <submittedName>
        <fullName evidence="1">Reverse transcriptase</fullName>
    </submittedName>
</protein>
<dbReference type="InterPro" id="IPR053151">
    <property type="entry name" value="RNase_H-like"/>
</dbReference>
<accession>A0A834STW5</accession>
<dbReference type="AlphaFoldDB" id="A0A834STW5"/>
<dbReference type="Proteomes" id="UP000634136">
    <property type="component" value="Unassembled WGS sequence"/>
</dbReference>
<keyword evidence="2" id="KW-1185">Reference proteome</keyword>
<comment type="caution">
    <text evidence="1">The sequence shown here is derived from an EMBL/GenBank/DDBJ whole genome shotgun (WGS) entry which is preliminary data.</text>
</comment>
<organism evidence="1 2">
    <name type="scientific">Senna tora</name>
    <dbReference type="NCBI Taxonomy" id="362788"/>
    <lineage>
        <taxon>Eukaryota</taxon>
        <taxon>Viridiplantae</taxon>
        <taxon>Streptophyta</taxon>
        <taxon>Embryophyta</taxon>
        <taxon>Tracheophyta</taxon>
        <taxon>Spermatophyta</taxon>
        <taxon>Magnoliopsida</taxon>
        <taxon>eudicotyledons</taxon>
        <taxon>Gunneridae</taxon>
        <taxon>Pentapetalae</taxon>
        <taxon>rosids</taxon>
        <taxon>fabids</taxon>
        <taxon>Fabales</taxon>
        <taxon>Fabaceae</taxon>
        <taxon>Caesalpinioideae</taxon>
        <taxon>Cassia clade</taxon>
        <taxon>Senna</taxon>
    </lineage>
</organism>
<proteinExistence type="predicted"/>
<dbReference type="EMBL" id="JAAIUW010000011">
    <property type="protein sequence ID" value="KAF7809368.1"/>
    <property type="molecule type" value="Genomic_DNA"/>
</dbReference>
<gene>
    <name evidence="1" type="ORF">G2W53_036111</name>
</gene>
<evidence type="ECO:0000313" key="1">
    <source>
        <dbReference type="EMBL" id="KAF7809368.1"/>
    </source>
</evidence>
<reference evidence="1" key="1">
    <citation type="submission" date="2020-09" db="EMBL/GenBank/DDBJ databases">
        <title>Genome-Enabled Discovery of Anthraquinone Biosynthesis in Senna tora.</title>
        <authorList>
            <person name="Kang S.-H."/>
            <person name="Pandey R.P."/>
            <person name="Lee C.-M."/>
            <person name="Sim J.-S."/>
            <person name="Jeong J.-T."/>
            <person name="Choi B.-S."/>
            <person name="Jung M."/>
            <person name="Ginzburg D."/>
            <person name="Zhao K."/>
            <person name="Won S.Y."/>
            <person name="Oh T.-J."/>
            <person name="Yu Y."/>
            <person name="Kim N.-H."/>
            <person name="Lee O.R."/>
            <person name="Lee T.-H."/>
            <person name="Bashyal P."/>
            <person name="Kim T.-S."/>
            <person name="Lee W.-H."/>
            <person name="Kawkins C."/>
            <person name="Kim C.-K."/>
            <person name="Kim J.S."/>
            <person name="Ahn B.O."/>
            <person name="Rhee S.Y."/>
            <person name="Sohng J.K."/>
        </authorList>
    </citation>
    <scope>NUCLEOTIDE SEQUENCE</scope>
    <source>
        <tissue evidence="1">Leaf</tissue>
    </source>
</reference>
<dbReference type="OrthoDB" id="1436503at2759"/>